<evidence type="ECO:0000256" key="3">
    <source>
        <dbReference type="ARBA" id="ARBA00022829"/>
    </source>
</evidence>
<proteinExistence type="predicted"/>
<keyword evidence="2" id="KW-0132">Cell division</keyword>
<dbReference type="InterPro" id="IPR005234">
    <property type="entry name" value="ScpB_csome_segregation"/>
</dbReference>
<keyword evidence="1" id="KW-0963">Cytoplasm</keyword>
<dbReference type="Gene3D" id="1.10.10.10">
    <property type="entry name" value="Winged helix-like DNA-binding domain superfamily/Winged helix DNA-binding domain"/>
    <property type="match status" value="2"/>
</dbReference>
<dbReference type="InterPro" id="IPR036390">
    <property type="entry name" value="WH_DNA-bd_sf"/>
</dbReference>
<accession>A0A9X2Q2U3</accession>
<dbReference type="AlphaFoldDB" id="A0A9X2Q2U3"/>
<dbReference type="NCBIfam" id="TIGR00281">
    <property type="entry name" value="SMC-Scp complex subunit ScpB"/>
    <property type="match status" value="1"/>
</dbReference>
<dbReference type="PANTHER" id="PTHR34298:SF2">
    <property type="entry name" value="SEGREGATION AND CONDENSATION PROTEIN B"/>
    <property type="match status" value="1"/>
</dbReference>
<dbReference type="EMBL" id="JANUAE010000002">
    <property type="protein sequence ID" value="MCS3709029.1"/>
    <property type="molecule type" value="Genomic_DNA"/>
</dbReference>
<dbReference type="Pfam" id="PF04079">
    <property type="entry name" value="SMC_ScpB"/>
    <property type="match status" value="1"/>
</dbReference>
<evidence type="ECO:0000256" key="2">
    <source>
        <dbReference type="ARBA" id="ARBA00022618"/>
    </source>
</evidence>
<dbReference type="GO" id="GO:0051301">
    <property type="term" value="P:cell division"/>
    <property type="evidence" value="ECO:0007669"/>
    <property type="project" value="UniProtKB-KW"/>
</dbReference>
<name>A0A9X2Q2U3_9BACT</name>
<comment type="caution">
    <text evidence="6">The sequence shown here is derived from an EMBL/GenBank/DDBJ whole genome shotgun (WGS) entry which is preliminary data.</text>
</comment>
<dbReference type="InterPro" id="IPR036388">
    <property type="entry name" value="WH-like_DNA-bd_sf"/>
</dbReference>
<dbReference type="GO" id="GO:0051304">
    <property type="term" value="P:chromosome separation"/>
    <property type="evidence" value="ECO:0007669"/>
    <property type="project" value="InterPro"/>
</dbReference>
<dbReference type="Proteomes" id="UP001155057">
    <property type="component" value="Unassembled WGS sequence"/>
</dbReference>
<organism evidence="6 7">
    <name type="scientific">Salinibacter ruber</name>
    <dbReference type="NCBI Taxonomy" id="146919"/>
    <lineage>
        <taxon>Bacteria</taxon>
        <taxon>Pseudomonadati</taxon>
        <taxon>Rhodothermota</taxon>
        <taxon>Rhodothermia</taxon>
        <taxon>Rhodothermales</taxon>
        <taxon>Salinibacteraceae</taxon>
        <taxon>Salinibacter</taxon>
    </lineage>
</organism>
<dbReference type="PANTHER" id="PTHR34298">
    <property type="entry name" value="SEGREGATION AND CONDENSATION PROTEIN B"/>
    <property type="match status" value="1"/>
</dbReference>
<dbReference type="RefSeq" id="WP_259047762.1">
    <property type="nucleotide sequence ID" value="NZ_JANTZG010000003.1"/>
</dbReference>
<sequence>MPDDASPESPEASAHSPDRPAKADDHTLVEAAEAILFAADEPVSASRIATIVGDVTGRSEPSEDDVAAALDRLNATYEEHDRAFEVKSWAGGYRMVTRAPLSPYAKTFYVEEQETTLSRSLMETLAVIAYRQPVTRPEVDFVRGVNSDYAIRKLLEMDLASVEGRAESVGRPLLYGTTDRFLEQFGLDALDDLPTLREVEDLLDDPAFDDERAKLLQLDREEGISVDMLDAETGDSPNGDSPDEHPPE</sequence>
<gene>
    <name evidence="6" type="ORF">GGP61_000624</name>
</gene>
<protein>
    <submittedName>
        <fullName evidence="6">Segregation and condensation protein B</fullName>
    </submittedName>
</protein>
<evidence type="ECO:0000256" key="4">
    <source>
        <dbReference type="ARBA" id="ARBA00023306"/>
    </source>
</evidence>
<evidence type="ECO:0000256" key="5">
    <source>
        <dbReference type="SAM" id="MobiDB-lite"/>
    </source>
</evidence>
<keyword evidence="3" id="KW-0159">Chromosome partition</keyword>
<evidence type="ECO:0000313" key="7">
    <source>
        <dbReference type="Proteomes" id="UP001155057"/>
    </source>
</evidence>
<feature type="region of interest" description="Disordered" evidence="5">
    <location>
        <begin position="221"/>
        <end position="248"/>
    </location>
</feature>
<reference evidence="6" key="1">
    <citation type="submission" date="2022-08" db="EMBL/GenBank/DDBJ databases">
        <title>Genomic Encyclopedia of Type Strains, Phase V (KMG-V): Genome sequencing to study the core and pangenomes of soil and plant-associated prokaryotes.</title>
        <authorList>
            <person name="Whitman W."/>
        </authorList>
    </citation>
    <scope>NUCLEOTIDE SEQUENCE</scope>
    <source>
        <strain evidence="6">SP3049</strain>
    </source>
</reference>
<feature type="region of interest" description="Disordered" evidence="5">
    <location>
        <begin position="1"/>
        <end position="24"/>
    </location>
</feature>
<keyword evidence="4" id="KW-0131">Cell cycle</keyword>
<dbReference type="SUPFAM" id="SSF46785">
    <property type="entry name" value="Winged helix' DNA-binding domain"/>
    <property type="match status" value="2"/>
</dbReference>
<evidence type="ECO:0000256" key="1">
    <source>
        <dbReference type="ARBA" id="ARBA00022490"/>
    </source>
</evidence>
<evidence type="ECO:0000313" key="6">
    <source>
        <dbReference type="EMBL" id="MCS3709029.1"/>
    </source>
</evidence>